<evidence type="ECO:0000256" key="1">
    <source>
        <dbReference type="ARBA" id="ARBA00005125"/>
    </source>
</evidence>
<sequence>MRRALITGASGFTGHYMVKALAAAGHEVHALVQAADGQGTNGAHFVHACDLTDADACHRVVDSVRPEWVVHLAAVAFVAHSDPSEMYRTNILGTRNLLAALAAASSRPEAVLVASSANIYGNRSEGILDETSPVQPANDYGVSKAAVEMICRIYADTLPMIVTRPFNYTGAGQSPRFLVPKIIDHARRGQWDIQLGNIAIARDFSDVRTVVDAYCRLLQHPRAAGGTFQICSGRAVALEEILAMIETFAGGRFAVRIDPDLVRPNEVISLCGTPALLESVIGPLTPVPLADSLKWMLQHNG</sequence>
<dbReference type="SUPFAM" id="SSF51735">
    <property type="entry name" value="NAD(P)-binding Rossmann-fold domains"/>
    <property type="match status" value="1"/>
</dbReference>
<organism evidence="4 5">
    <name type="scientific">Sphingobium scionense</name>
    <dbReference type="NCBI Taxonomy" id="1404341"/>
    <lineage>
        <taxon>Bacteria</taxon>
        <taxon>Pseudomonadati</taxon>
        <taxon>Pseudomonadota</taxon>
        <taxon>Alphaproteobacteria</taxon>
        <taxon>Sphingomonadales</taxon>
        <taxon>Sphingomonadaceae</taxon>
        <taxon>Sphingobium</taxon>
    </lineage>
</organism>
<evidence type="ECO:0000313" key="5">
    <source>
        <dbReference type="Proteomes" id="UP000590524"/>
    </source>
</evidence>
<dbReference type="Pfam" id="PF01370">
    <property type="entry name" value="Epimerase"/>
    <property type="match status" value="1"/>
</dbReference>
<name>A0A7W6PX41_9SPHN</name>
<feature type="domain" description="NAD-dependent epimerase/dehydratase" evidence="3">
    <location>
        <begin position="4"/>
        <end position="230"/>
    </location>
</feature>
<dbReference type="AlphaFoldDB" id="A0A7W6PX41"/>
<dbReference type="InterPro" id="IPR036291">
    <property type="entry name" value="NAD(P)-bd_dom_sf"/>
</dbReference>
<accession>A0A7W6PX41</accession>
<dbReference type="Gene3D" id="3.40.50.720">
    <property type="entry name" value="NAD(P)-binding Rossmann-like Domain"/>
    <property type="match status" value="1"/>
</dbReference>
<evidence type="ECO:0000259" key="3">
    <source>
        <dbReference type="Pfam" id="PF01370"/>
    </source>
</evidence>
<comment type="caution">
    <text evidence="4">The sequence shown here is derived from an EMBL/GenBank/DDBJ whole genome shotgun (WGS) entry which is preliminary data.</text>
</comment>
<dbReference type="Gene3D" id="3.90.25.10">
    <property type="entry name" value="UDP-galactose 4-epimerase, domain 1"/>
    <property type="match status" value="1"/>
</dbReference>
<evidence type="ECO:0000313" key="4">
    <source>
        <dbReference type="EMBL" id="MBB4148575.1"/>
    </source>
</evidence>
<dbReference type="EMBL" id="JACIEU010000008">
    <property type="protein sequence ID" value="MBB4148575.1"/>
    <property type="molecule type" value="Genomic_DNA"/>
</dbReference>
<proteinExistence type="inferred from homology"/>
<dbReference type="RefSeq" id="WP_188082312.1">
    <property type="nucleotide sequence ID" value="NZ_JACIEU010000008.1"/>
</dbReference>
<comment type="pathway">
    <text evidence="1">Bacterial outer membrane biogenesis; LPS O-antigen biosynthesis.</text>
</comment>
<comment type="similarity">
    <text evidence="2">Belongs to the NAD(P)-dependent epimerase/dehydratase family.</text>
</comment>
<evidence type="ECO:0000256" key="2">
    <source>
        <dbReference type="ARBA" id="ARBA00007637"/>
    </source>
</evidence>
<dbReference type="Proteomes" id="UP000590524">
    <property type="component" value="Unassembled WGS sequence"/>
</dbReference>
<gene>
    <name evidence="4" type="ORF">GGQ90_002358</name>
</gene>
<keyword evidence="5" id="KW-1185">Reference proteome</keyword>
<protein>
    <submittedName>
        <fullName evidence="4">Nucleoside-diphosphate-sugar epimerase</fullName>
    </submittedName>
</protein>
<dbReference type="InterPro" id="IPR001509">
    <property type="entry name" value="Epimerase_deHydtase"/>
</dbReference>
<reference evidence="4 5" key="1">
    <citation type="submission" date="2020-08" db="EMBL/GenBank/DDBJ databases">
        <title>Genomic Encyclopedia of Type Strains, Phase IV (KMG-IV): sequencing the most valuable type-strain genomes for metagenomic binning, comparative biology and taxonomic classification.</title>
        <authorList>
            <person name="Goeker M."/>
        </authorList>
    </citation>
    <scope>NUCLEOTIDE SEQUENCE [LARGE SCALE GENOMIC DNA]</scope>
    <source>
        <strain evidence="4 5">DSM 19371</strain>
    </source>
</reference>
<dbReference type="PANTHER" id="PTHR43000">
    <property type="entry name" value="DTDP-D-GLUCOSE 4,6-DEHYDRATASE-RELATED"/>
    <property type="match status" value="1"/>
</dbReference>